<gene>
    <name evidence="10" type="ORF">PAMC26577_08240</name>
</gene>
<dbReference type="PANTHER" id="PTHR48111:SF4">
    <property type="entry name" value="DNA-BINDING DUAL TRANSCRIPTIONAL REGULATOR OMPR"/>
    <property type="match status" value="1"/>
</dbReference>
<keyword evidence="5" id="KW-0804">Transcription</keyword>
<reference evidence="10 11" key="1">
    <citation type="submission" date="2017-03" db="EMBL/GenBank/DDBJ databases">
        <title>Genome analysis of strain PAMC 26577.</title>
        <authorList>
            <person name="Oh H.-M."/>
            <person name="Yang J.-A."/>
        </authorList>
    </citation>
    <scope>NUCLEOTIDE SEQUENCE [LARGE SCALE GENOMIC DNA]</scope>
    <source>
        <strain evidence="10 11">PAMC 26577</strain>
    </source>
</reference>
<feature type="domain" description="Response regulatory" evidence="8">
    <location>
        <begin position="13"/>
        <end position="127"/>
    </location>
</feature>
<evidence type="ECO:0008006" key="12">
    <source>
        <dbReference type="Google" id="ProtNLM"/>
    </source>
</evidence>
<dbReference type="PANTHER" id="PTHR48111">
    <property type="entry name" value="REGULATOR OF RPOS"/>
    <property type="match status" value="1"/>
</dbReference>
<organism evidence="10 11">
    <name type="scientific">Caballeronia sordidicola</name>
    <name type="common">Burkholderia sordidicola</name>
    <dbReference type="NCBI Taxonomy" id="196367"/>
    <lineage>
        <taxon>Bacteria</taxon>
        <taxon>Pseudomonadati</taxon>
        <taxon>Pseudomonadota</taxon>
        <taxon>Betaproteobacteria</taxon>
        <taxon>Burkholderiales</taxon>
        <taxon>Burkholderiaceae</taxon>
        <taxon>Caballeronia</taxon>
    </lineage>
</organism>
<keyword evidence="4 7" id="KW-0238">DNA-binding</keyword>
<evidence type="ECO:0000313" key="10">
    <source>
        <dbReference type="EMBL" id="OTP77611.1"/>
    </source>
</evidence>
<proteinExistence type="predicted"/>
<accession>A0A242N1R4</accession>
<keyword evidence="2" id="KW-0902">Two-component regulatory system</keyword>
<evidence type="ECO:0000313" key="11">
    <source>
        <dbReference type="Proteomes" id="UP000195221"/>
    </source>
</evidence>
<feature type="DNA-binding region" description="OmpR/PhoB-type" evidence="7">
    <location>
        <begin position="141"/>
        <end position="240"/>
    </location>
</feature>
<evidence type="ECO:0000256" key="4">
    <source>
        <dbReference type="ARBA" id="ARBA00023125"/>
    </source>
</evidence>
<dbReference type="PROSITE" id="PS50110">
    <property type="entry name" value="RESPONSE_REGULATORY"/>
    <property type="match status" value="1"/>
</dbReference>
<evidence type="ECO:0000259" key="8">
    <source>
        <dbReference type="PROSITE" id="PS50110"/>
    </source>
</evidence>
<dbReference type="AlphaFoldDB" id="A0A242N1R4"/>
<dbReference type="Pfam" id="PF00486">
    <property type="entry name" value="Trans_reg_C"/>
    <property type="match status" value="1"/>
</dbReference>
<evidence type="ECO:0000256" key="1">
    <source>
        <dbReference type="ARBA" id="ARBA00022553"/>
    </source>
</evidence>
<dbReference type="InterPro" id="IPR036388">
    <property type="entry name" value="WH-like_DNA-bd_sf"/>
</dbReference>
<dbReference type="InterPro" id="IPR016032">
    <property type="entry name" value="Sig_transdc_resp-reg_C-effctor"/>
</dbReference>
<dbReference type="PROSITE" id="PS51755">
    <property type="entry name" value="OMPR_PHOB"/>
    <property type="match status" value="1"/>
</dbReference>
<keyword evidence="3" id="KW-0805">Transcription regulation</keyword>
<feature type="modified residue" description="4-aspartylphosphate" evidence="6">
    <location>
        <position position="62"/>
    </location>
</feature>
<dbReference type="GO" id="GO:0005829">
    <property type="term" value="C:cytosol"/>
    <property type="evidence" value="ECO:0007669"/>
    <property type="project" value="TreeGrafter"/>
</dbReference>
<evidence type="ECO:0000256" key="2">
    <source>
        <dbReference type="ARBA" id="ARBA00023012"/>
    </source>
</evidence>
<dbReference type="CDD" id="cd17574">
    <property type="entry name" value="REC_OmpR"/>
    <property type="match status" value="1"/>
</dbReference>
<protein>
    <recommendedName>
        <fullName evidence="12">Winged helix family two component transcriptional regulator</fullName>
    </recommendedName>
</protein>
<evidence type="ECO:0000256" key="6">
    <source>
        <dbReference type="PROSITE-ProRule" id="PRU00169"/>
    </source>
</evidence>
<dbReference type="InterPro" id="IPR011006">
    <property type="entry name" value="CheY-like_superfamily"/>
</dbReference>
<dbReference type="Proteomes" id="UP000195221">
    <property type="component" value="Unassembled WGS sequence"/>
</dbReference>
<dbReference type="InterPro" id="IPR001867">
    <property type="entry name" value="OmpR/PhoB-type_DNA-bd"/>
</dbReference>
<dbReference type="Pfam" id="PF00072">
    <property type="entry name" value="Response_reg"/>
    <property type="match status" value="1"/>
</dbReference>
<dbReference type="SUPFAM" id="SSF52172">
    <property type="entry name" value="CheY-like"/>
    <property type="match status" value="1"/>
</dbReference>
<dbReference type="SMART" id="SM00448">
    <property type="entry name" value="REC"/>
    <property type="match status" value="1"/>
</dbReference>
<dbReference type="Gene3D" id="6.10.250.690">
    <property type="match status" value="1"/>
</dbReference>
<evidence type="ECO:0000256" key="3">
    <source>
        <dbReference type="ARBA" id="ARBA00023015"/>
    </source>
</evidence>
<keyword evidence="1 6" id="KW-0597">Phosphoprotein</keyword>
<dbReference type="InterPro" id="IPR039420">
    <property type="entry name" value="WalR-like"/>
</dbReference>
<name>A0A242N1R4_CABSO</name>
<dbReference type="GO" id="GO:0006355">
    <property type="term" value="P:regulation of DNA-templated transcription"/>
    <property type="evidence" value="ECO:0007669"/>
    <property type="project" value="InterPro"/>
</dbReference>
<evidence type="ECO:0000259" key="9">
    <source>
        <dbReference type="PROSITE" id="PS51755"/>
    </source>
</evidence>
<dbReference type="GO" id="GO:0000156">
    <property type="term" value="F:phosphorelay response regulator activity"/>
    <property type="evidence" value="ECO:0007669"/>
    <property type="project" value="TreeGrafter"/>
</dbReference>
<dbReference type="Gene3D" id="1.10.10.10">
    <property type="entry name" value="Winged helix-like DNA-binding domain superfamily/Winged helix DNA-binding domain"/>
    <property type="match status" value="1"/>
</dbReference>
<dbReference type="Gene3D" id="3.40.50.2300">
    <property type="match status" value="1"/>
</dbReference>
<dbReference type="SUPFAM" id="SSF46894">
    <property type="entry name" value="C-terminal effector domain of the bipartite response regulators"/>
    <property type="match status" value="1"/>
</dbReference>
<feature type="domain" description="OmpR/PhoB-type" evidence="9">
    <location>
        <begin position="141"/>
        <end position="240"/>
    </location>
</feature>
<sequence>MSCTAKISRMTTSVLIVDDDPAVCDLLSRFLITRGLEVTVLHDGTALRRRLEVERPSIVVLDIMMPGVDGLTALRQVRAAGDDIPVIFVTARDSVTEKVEGLELGADDYLSKPFDPRELLARIDTVLRRRAPASSARPETRASERFGRFELDFVTRALLSGTERIALRDSEFALLKVLVKHPYKVLSRVLIHDLVHRDDATFNDRSLDVPIWRLRRIIEEDPASPRHVQTVRGQGYVFIPDPDGVRDRPDRAAPV</sequence>
<dbReference type="GO" id="GO:0000976">
    <property type="term" value="F:transcription cis-regulatory region binding"/>
    <property type="evidence" value="ECO:0007669"/>
    <property type="project" value="TreeGrafter"/>
</dbReference>
<evidence type="ECO:0000256" key="7">
    <source>
        <dbReference type="PROSITE-ProRule" id="PRU01091"/>
    </source>
</evidence>
<dbReference type="SMART" id="SM00862">
    <property type="entry name" value="Trans_reg_C"/>
    <property type="match status" value="1"/>
</dbReference>
<dbReference type="GO" id="GO:0032993">
    <property type="term" value="C:protein-DNA complex"/>
    <property type="evidence" value="ECO:0007669"/>
    <property type="project" value="TreeGrafter"/>
</dbReference>
<dbReference type="CDD" id="cd00383">
    <property type="entry name" value="trans_reg_C"/>
    <property type="match status" value="1"/>
</dbReference>
<evidence type="ECO:0000256" key="5">
    <source>
        <dbReference type="ARBA" id="ARBA00023163"/>
    </source>
</evidence>
<dbReference type="InterPro" id="IPR001789">
    <property type="entry name" value="Sig_transdc_resp-reg_receiver"/>
</dbReference>
<dbReference type="EMBL" id="NBTZ01000030">
    <property type="protein sequence ID" value="OTP77611.1"/>
    <property type="molecule type" value="Genomic_DNA"/>
</dbReference>
<comment type="caution">
    <text evidence="10">The sequence shown here is derived from an EMBL/GenBank/DDBJ whole genome shotgun (WGS) entry which is preliminary data.</text>
</comment>